<evidence type="ECO:0000256" key="4">
    <source>
        <dbReference type="ARBA" id="ARBA00022679"/>
    </source>
</evidence>
<evidence type="ECO:0000256" key="1">
    <source>
        <dbReference type="ARBA" id="ARBA00001933"/>
    </source>
</evidence>
<dbReference type="EC" id="2.6.1.-" evidence="6"/>
<dbReference type="PROSITE" id="PS00105">
    <property type="entry name" value="AA_TRANSFER_CLASS_1"/>
    <property type="match status" value="1"/>
</dbReference>
<dbReference type="STRING" id="404433.BTW07_14320"/>
<reference evidence="8 9" key="1">
    <citation type="submission" date="2016-12" db="EMBL/GenBank/DDBJ databases">
        <title>Draft genome sequences of strains Salinicola socius SMB35, Salinicola sp. MH3R3-1 and Chromohalobacter sp. SMB17 from the Verkhnekamsk potash mining region of Russia.</title>
        <authorList>
            <person name="Mavrodi D.V."/>
            <person name="Olsson B.E."/>
            <person name="Korsakova E.S."/>
            <person name="Pyankova A."/>
            <person name="Mavrodi O.V."/>
            <person name="Plotnikova E.G."/>
        </authorList>
    </citation>
    <scope>NUCLEOTIDE SEQUENCE [LARGE SCALE GENOMIC DNA]</scope>
    <source>
        <strain evidence="8 9">SMB35</strain>
    </source>
</reference>
<accession>A0A1Q8SQ40</accession>
<dbReference type="AlphaFoldDB" id="A0A1Q8SQ40"/>
<dbReference type="GO" id="GO:0006520">
    <property type="term" value="P:amino acid metabolic process"/>
    <property type="evidence" value="ECO:0007669"/>
    <property type="project" value="InterPro"/>
</dbReference>
<dbReference type="FunFam" id="3.40.640.10:FF:000033">
    <property type="entry name" value="Aspartate aminotransferase"/>
    <property type="match status" value="1"/>
</dbReference>
<evidence type="ECO:0000313" key="9">
    <source>
        <dbReference type="Proteomes" id="UP000186878"/>
    </source>
</evidence>
<dbReference type="EMBL" id="MSDO01000021">
    <property type="protein sequence ID" value="OLO03514.1"/>
    <property type="molecule type" value="Genomic_DNA"/>
</dbReference>
<dbReference type="GO" id="GO:0030170">
    <property type="term" value="F:pyridoxal phosphate binding"/>
    <property type="evidence" value="ECO:0007669"/>
    <property type="project" value="InterPro"/>
</dbReference>
<comment type="caution">
    <text evidence="8">The sequence shown here is derived from an EMBL/GenBank/DDBJ whole genome shotgun (WGS) entry which is preliminary data.</text>
</comment>
<dbReference type="Proteomes" id="UP000186878">
    <property type="component" value="Unassembled WGS sequence"/>
</dbReference>
<comment type="similarity">
    <text evidence="2 6">Belongs to the class-I pyridoxal-phosphate-dependent aminotransferase family.</text>
</comment>
<dbReference type="PANTHER" id="PTHR46383">
    <property type="entry name" value="ASPARTATE AMINOTRANSFERASE"/>
    <property type="match status" value="1"/>
</dbReference>
<name>A0A1Q8SQ40_9GAMM</name>
<evidence type="ECO:0000256" key="6">
    <source>
        <dbReference type="RuleBase" id="RU000481"/>
    </source>
</evidence>
<dbReference type="RefSeq" id="WP_075570859.1">
    <property type="nucleotide sequence ID" value="NZ_MSDO01000021.1"/>
</dbReference>
<keyword evidence="8" id="KW-0670">Pyruvate</keyword>
<keyword evidence="4 6" id="KW-0808">Transferase</keyword>
<dbReference type="InterPro" id="IPR015424">
    <property type="entry name" value="PyrdxlP-dep_Trfase"/>
</dbReference>
<evidence type="ECO:0000259" key="7">
    <source>
        <dbReference type="Pfam" id="PF00155"/>
    </source>
</evidence>
<protein>
    <recommendedName>
        <fullName evidence="6">Aminotransferase</fullName>
        <ecNumber evidence="6">2.6.1.-</ecNumber>
    </recommendedName>
</protein>
<organism evidence="8 9">
    <name type="scientific">Salinicola socius</name>
    <dbReference type="NCBI Taxonomy" id="404433"/>
    <lineage>
        <taxon>Bacteria</taxon>
        <taxon>Pseudomonadati</taxon>
        <taxon>Pseudomonadota</taxon>
        <taxon>Gammaproteobacteria</taxon>
        <taxon>Oceanospirillales</taxon>
        <taxon>Halomonadaceae</taxon>
        <taxon>Salinicola</taxon>
    </lineage>
</organism>
<dbReference type="Gene3D" id="3.40.640.10">
    <property type="entry name" value="Type I PLP-dependent aspartate aminotransferase-like (Major domain)"/>
    <property type="match status" value="1"/>
</dbReference>
<evidence type="ECO:0000256" key="3">
    <source>
        <dbReference type="ARBA" id="ARBA00022576"/>
    </source>
</evidence>
<dbReference type="CDD" id="cd00609">
    <property type="entry name" value="AAT_like"/>
    <property type="match status" value="1"/>
</dbReference>
<dbReference type="GO" id="GO:0008483">
    <property type="term" value="F:transaminase activity"/>
    <property type="evidence" value="ECO:0007669"/>
    <property type="project" value="UniProtKB-KW"/>
</dbReference>
<feature type="domain" description="Aminotransferase class I/classII large" evidence="7">
    <location>
        <begin position="48"/>
        <end position="398"/>
    </location>
</feature>
<keyword evidence="3 6" id="KW-0032">Aminotransferase</keyword>
<dbReference type="OrthoDB" id="9763453at2"/>
<evidence type="ECO:0000256" key="5">
    <source>
        <dbReference type="ARBA" id="ARBA00022898"/>
    </source>
</evidence>
<keyword evidence="5" id="KW-0663">Pyridoxal phosphate</keyword>
<dbReference type="InterPro" id="IPR050596">
    <property type="entry name" value="AspAT/PAT-like"/>
</dbReference>
<dbReference type="Pfam" id="PF00155">
    <property type="entry name" value="Aminotran_1_2"/>
    <property type="match status" value="1"/>
</dbReference>
<dbReference type="SUPFAM" id="SSF53383">
    <property type="entry name" value="PLP-dependent transferases"/>
    <property type="match status" value="1"/>
</dbReference>
<proteinExistence type="inferred from homology"/>
<gene>
    <name evidence="8" type="ORF">BTW07_14320</name>
</gene>
<dbReference type="PANTHER" id="PTHR46383:SF1">
    <property type="entry name" value="ASPARTATE AMINOTRANSFERASE"/>
    <property type="match status" value="1"/>
</dbReference>
<evidence type="ECO:0000313" key="8">
    <source>
        <dbReference type="EMBL" id="OLO03514.1"/>
    </source>
</evidence>
<dbReference type="InterPro" id="IPR004839">
    <property type="entry name" value="Aminotransferase_I/II_large"/>
</dbReference>
<evidence type="ECO:0000256" key="2">
    <source>
        <dbReference type="ARBA" id="ARBA00007441"/>
    </source>
</evidence>
<sequence length="421" mass="45405">MRSDRPQDSHLDDTSPRYAQLTQRIAGKGASAWNIHFRAKARQARGEDVIILSVGDPDFDTPPSIVEAAVDSLRGGSTHYAEVQGKRTLRERIANFHRTHGGHADASADNVAVLAGAQCGLYATAQCLLDPGDEIIIPEPAYVTYEAVVQATGAVPVWVPLSADAGFQPRTADIAASITPRTKAILINSPHNPTGQCLTPAMWDAIATLCREHDLWLIVDAVYADLIFDGEHASPDSLPGMPERTVIISSLSKSHAMTGWRLGWVVGPPPLMSHLVNLALCMLYGCQPFIQDAAIAAFDEPPAALATMRDTYRQRRDAVVETLRDSEIVATLSPAAGMFMMIDIRATGLSTHAFADRLLDEHGVSVLAGDAFGPSAAGFVRLSLTVDAERLREACRRIERCAQECHGESRLAARPINGMTT</sequence>
<keyword evidence="9" id="KW-1185">Reference proteome</keyword>
<dbReference type="InterPro" id="IPR015421">
    <property type="entry name" value="PyrdxlP-dep_Trfase_major"/>
</dbReference>
<dbReference type="InterPro" id="IPR004838">
    <property type="entry name" value="NHTrfase_class1_PyrdxlP-BS"/>
</dbReference>
<comment type="cofactor">
    <cofactor evidence="1 6">
        <name>pyridoxal 5'-phosphate</name>
        <dbReference type="ChEBI" id="CHEBI:597326"/>
    </cofactor>
</comment>